<dbReference type="GO" id="GO:0035925">
    <property type="term" value="F:mRNA 3'-UTR AU-rich region binding"/>
    <property type="evidence" value="ECO:0007669"/>
    <property type="project" value="TreeGrafter"/>
</dbReference>
<dbReference type="EMBL" id="ASPP01009856">
    <property type="protein sequence ID" value="ETO23556.1"/>
    <property type="molecule type" value="Genomic_DNA"/>
</dbReference>
<dbReference type="SMART" id="SM00829">
    <property type="entry name" value="PKS_ER"/>
    <property type="match status" value="1"/>
</dbReference>
<evidence type="ECO:0000256" key="1">
    <source>
        <dbReference type="ARBA" id="ARBA00022857"/>
    </source>
</evidence>
<keyword evidence="2" id="KW-0560">Oxidoreductase</keyword>
<keyword evidence="1" id="KW-0521">NADP</keyword>
<dbReference type="OMA" id="MTKDYAP"/>
<reference evidence="4 5" key="1">
    <citation type="journal article" date="2013" name="Curr. Biol.">
        <title>The Genome of the Foraminiferan Reticulomyxa filosa.</title>
        <authorList>
            <person name="Glockner G."/>
            <person name="Hulsmann N."/>
            <person name="Schleicher M."/>
            <person name="Noegel A.A."/>
            <person name="Eichinger L."/>
            <person name="Gallinger C."/>
            <person name="Pawlowski J."/>
            <person name="Sierra R."/>
            <person name="Euteneuer U."/>
            <person name="Pillet L."/>
            <person name="Moustafa A."/>
            <person name="Platzer M."/>
            <person name="Groth M."/>
            <person name="Szafranski K."/>
            <person name="Schliwa M."/>
        </authorList>
    </citation>
    <scope>NUCLEOTIDE SEQUENCE [LARGE SCALE GENOMIC DNA]</scope>
</reference>
<organism evidence="4 5">
    <name type="scientific">Reticulomyxa filosa</name>
    <dbReference type="NCBI Taxonomy" id="46433"/>
    <lineage>
        <taxon>Eukaryota</taxon>
        <taxon>Sar</taxon>
        <taxon>Rhizaria</taxon>
        <taxon>Retaria</taxon>
        <taxon>Foraminifera</taxon>
        <taxon>Monothalamids</taxon>
        <taxon>Reticulomyxidae</taxon>
        <taxon>Reticulomyxa</taxon>
    </lineage>
</organism>
<keyword evidence="5" id="KW-1185">Reference proteome</keyword>
<evidence type="ECO:0000313" key="5">
    <source>
        <dbReference type="Proteomes" id="UP000023152"/>
    </source>
</evidence>
<dbReference type="Proteomes" id="UP000023152">
    <property type="component" value="Unassembled WGS sequence"/>
</dbReference>
<dbReference type="GO" id="GO:0003960">
    <property type="term" value="F:quinone reductase (NADPH) activity"/>
    <property type="evidence" value="ECO:0007669"/>
    <property type="project" value="TreeGrafter"/>
</dbReference>
<feature type="non-terminal residue" evidence="4">
    <location>
        <position position="226"/>
    </location>
</feature>
<feature type="domain" description="Enoyl reductase (ER)" evidence="3">
    <location>
        <begin position="21"/>
        <end position="224"/>
    </location>
</feature>
<dbReference type="Gene3D" id="3.40.50.720">
    <property type="entry name" value="NAD(P)-binding Rossmann-like Domain"/>
    <property type="match status" value="1"/>
</dbReference>
<dbReference type="PANTHER" id="PTHR48106:SF13">
    <property type="entry name" value="QUINONE OXIDOREDUCTASE-RELATED"/>
    <property type="match status" value="1"/>
</dbReference>
<dbReference type="InterPro" id="IPR011032">
    <property type="entry name" value="GroES-like_sf"/>
</dbReference>
<dbReference type="Pfam" id="PF00107">
    <property type="entry name" value="ADH_zinc_N"/>
    <property type="match status" value="1"/>
</dbReference>
<comment type="caution">
    <text evidence="4">The sequence shown here is derived from an EMBL/GenBank/DDBJ whole genome shotgun (WGS) entry which is preliminary data.</text>
</comment>
<dbReference type="Pfam" id="PF08240">
    <property type="entry name" value="ADH_N"/>
    <property type="match status" value="1"/>
</dbReference>
<dbReference type="SUPFAM" id="SSF50129">
    <property type="entry name" value="GroES-like"/>
    <property type="match status" value="1"/>
</dbReference>
<dbReference type="Gene3D" id="3.90.180.10">
    <property type="entry name" value="Medium-chain alcohol dehydrogenases, catalytic domain"/>
    <property type="match status" value="1"/>
</dbReference>
<dbReference type="PANTHER" id="PTHR48106">
    <property type="entry name" value="QUINONE OXIDOREDUCTASE PIG3-RELATED"/>
    <property type="match status" value="1"/>
</dbReference>
<accession>X6NC09</accession>
<gene>
    <name evidence="4" type="ORF">RFI_13623</name>
</gene>
<evidence type="ECO:0000259" key="3">
    <source>
        <dbReference type="SMART" id="SM00829"/>
    </source>
</evidence>
<sequence>MAADDSIKKRVLIVVEEKDRGGPETLKVVTQDIPTPNDNQVLVQVKACGVNFIDVYHRTGLYPGITEIGKEGSGVILAVGKNVENFKVGQSVCWWNVQGSYSTHICTDPKELMPIPEPILKAHKDKAYLYAAAIPLQGLTAHYLCRSIYRVGEKDTILVHAGAGGTGGLLIQICKKILRCGCVIATVGSEEKAKIALENGADYVINYTKEDFLQKVMEYTKGKGCN</sequence>
<dbReference type="GO" id="GO:0070402">
    <property type="term" value="F:NADPH binding"/>
    <property type="evidence" value="ECO:0007669"/>
    <property type="project" value="TreeGrafter"/>
</dbReference>
<proteinExistence type="predicted"/>
<dbReference type="AlphaFoldDB" id="X6NC09"/>
<evidence type="ECO:0000313" key="4">
    <source>
        <dbReference type="EMBL" id="ETO23556.1"/>
    </source>
</evidence>
<dbReference type="OrthoDB" id="48317at2759"/>
<dbReference type="GO" id="GO:0005829">
    <property type="term" value="C:cytosol"/>
    <property type="evidence" value="ECO:0007669"/>
    <property type="project" value="TreeGrafter"/>
</dbReference>
<evidence type="ECO:0000256" key="2">
    <source>
        <dbReference type="ARBA" id="ARBA00023002"/>
    </source>
</evidence>
<dbReference type="InterPro" id="IPR013154">
    <property type="entry name" value="ADH-like_N"/>
</dbReference>
<protein>
    <submittedName>
        <fullName evidence="4">Alcohol dehydrogenase zinc-binding domain protein</fullName>
    </submittedName>
</protein>
<dbReference type="InterPro" id="IPR020843">
    <property type="entry name" value="ER"/>
</dbReference>
<dbReference type="InterPro" id="IPR036291">
    <property type="entry name" value="NAD(P)-bd_dom_sf"/>
</dbReference>
<dbReference type="InterPro" id="IPR013149">
    <property type="entry name" value="ADH-like_C"/>
</dbReference>
<name>X6NC09_RETFI</name>
<dbReference type="SUPFAM" id="SSF51735">
    <property type="entry name" value="NAD(P)-binding Rossmann-fold domains"/>
    <property type="match status" value="1"/>
</dbReference>